<comment type="subcellular location">
    <subcellularLocation>
        <location evidence="1">Membrane</location>
        <topology evidence="1">Multi-pass membrane protein</topology>
    </subcellularLocation>
</comment>
<dbReference type="SFLD" id="SFLDG00002">
    <property type="entry name" value="C1.7:_P-type_atpase_like"/>
    <property type="match status" value="1"/>
</dbReference>
<feature type="transmembrane region" description="Helical" evidence="6">
    <location>
        <begin position="177"/>
        <end position="196"/>
    </location>
</feature>
<organism evidence="8 9">
    <name type="scientific">Ostreococcus lucimarinus (strain CCE9901)</name>
    <dbReference type="NCBI Taxonomy" id="436017"/>
    <lineage>
        <taxon>Eukaryota</taxon>
        <taxon>Viridiplantae</taxon>
        <taxon>Chlorophyta</taxon>
        <taxon>Mamiellophyceae</taxon>
        <taxon>Mamiellales</taxon>
        <taxon>Bathycoccaceae</taxon>
        <taxon>Ostreococcus</taxon>
    </lineage>
</organism>
<keyword evidence="2 6" id="KW-0812">Transmembrane</keyword>
<dbReference type="PANTHER" id="PTHR42861">
    <property type="entry name" value="CALCIUM-TRANSPORTING ATPASE"/>
    <property type="match status" value="1"/>
</dbReference>
<gene>
    <name evidence="8" type="ORF">OSTLU_42210</name>
</gene>
<dbReference type="SUPFAM" id="SSF81665">
    <property type="entry name" value="Calcium ATPase, transmembrane domain M"/>
    <property type="match status" value="1"/>
</dbReference>
<dbReference type="OrthoDB" id="116380at2759"/>
<dbReference type="InterPro" id="IPR023298">
    <property type="entry name" value="ATPase_P-typ_TM_dom_sf"/>
</dbReference>
<reference evidence="8 9" key="1">
    <citation type="journal article" date="2007" name="Proc. Natl. Acad. Sci. U.S.A.">
        <title>The tiny eukaryote Ostreococcus provides genomic insights into the paradox of plankton speciation.</title>
        <authorList>
            <person name="Palenik B."/>
            <person name="Grimwood J."/>
            <person name="Aerts A."/>
            <person name="Rouze P."/>
            <person name="Salamov A."/>
            <person name="Putnam N."/>
            <person name="Dupont C."/>
            <person name="Jorgensen R."/>
            <person name="Derelle E."/>
            <person name="Rombauts S."/>
            <person name="Zhou K."/>
            <person name="Otillar R."/>
            <person name="Merchant S.S."/>
            <person name="Podell S."/>
            <person name="Gaasterland T."/>
            <person name="Napoli C."/>
            <person name="Gendler K."/>
            <person name="Manuell A."/>
            <person name="Tai V."/>
            <person name="Vallon O."/>
            <person name="Piganeau G."/>
            <person name="Jancek S."/>
            <person name="Heijde M."/>
            <person name="Jabbari K."/>
            <person name="Bowler C."/>
            <person name="Lohr M."/>
            <person name="Robbens S."/>
            <person name="Werner G."/>
            <person name="Dubchak I."/>
            <person name="Pazour G.J."/>
            <person name="Ren Q."/>
            <person name="Paulsen I."/>
            <person name="Delwiche C."/>
            <person name="Schmutz J."/>
            <person name="Rokhsar D."/>
            <person name="Van de Peer Y."/>
            <person name="Moreau H."/>
            <person name="Grigoriev I.V."/>
        </authorList>
    </citation>
    <scope>NUCLEOTIDE SEQUENCE [LARGE SCALE GENOMIC DNA]</scope>
    <source>
        <strain evidence="8 9">CCE9901</strain>
    </source>
</reference>
<dbReference type="SUPFAM" id="SSF81653">
    <property type="entry name" value="Calcium ATPase, transduction domain A"/>
    <property type="match status" value="1"/>
</dbReference>
<proteinExistence type="predicted"/>
<name>A4SAE9_OSTLU</name>
<dbReference type="OMA" id="VMFARVR"/>
<dbReference type="Gene3D" id="3.40.1110.10">
    <property type="entry name" value="Calcium-transporting ATPase, cytoplasmic domain N"/>
    <property type="match status" value="1"/>
</dbReference>
<evidence type="ECO:0000256" key="2">
    <source>
        <dbReference type="ARBA" id="ARBA00022692"/>
    </source>
</evidence>
<dbReference type="Gene3D" id="2.70.150.10">
    <property type="entry name" value="Calcium-transporting ATPase, cytoplasmic transduction domain A"/>
    <property type="match status" value="1"/>
</dbReference>
<evidence type="ECO:0000256" key="6">
    <source>
        <dbReference type="SAM" id="Phobius"/>
    </source>
</evidence>
<dbReference type="SFLD" id="SFLDF00027">
    <property type="entry name" value="p-type_atpase"/>
    <property type="match status" value="1"/>
</dbReference>
<dbReference type="Gene3D" id="1.20.1110.10">
    <property type="entry name" value="Calcium-transporting ATPase, transmembrane domain"/>
    <property type="match status" value="1"/>
</dbReference>
<feature type="non-terminal residue" evidence="8">
    <location>
        <position position="723"/>
    </location>
</feature>
<dbReference type="InterPro" id="IPR059000">
    <property type="entry name" value="ATPase_P-type_domA"/>
</dbReference>
<evidence type="ECO:0000256" key="1">
    <source>
        <dbReference type="ARBA" id="ARBA00004141"/>
    </source>
</evidence>
<dbReference type="AlphaFoldDB" id="A4SAE9"/>
<feature type="domain" description="P-type ATPase A" evidence="7">
    <location>
        <begin position="31"/>
        <end position="131"/>
    </location>
</feature>
<protein>
    <submittedName>
        <fullName evidence="8">p-ATPase family transporter: proton</fullName>
    </submittedName>
</protein>
<dbReference type="STRING" id="436017.A4SAE9"/>
<dbReference type="Proteomes" id="UP000001568">
    <property type="component" value="Chromosome 19"/>
</dbReference>
<dbReference type="InterPro" id="IPR023214">
    <property type="entry name" value="HAD_sf"/>
</dbReference>
<evidence type="ECO:0000256" key="3">
    <source>
        <dbReference type="ARBA" id="ARBA00022967"/>
    </source>
</evidence>
<dbReference type="KEGG" id="olu:OSTLU_42210"/>
<dbReference type="EMBL" id="CP000599">
    <property type="protein sequence ID" value="ABP00741.1"/>
    <property type="molecule type" value="Genomic_DNA"/>
</dbReference>
<feature type="transmembrane region" description="Helical" evidence="6">
    <location>
        <begin position="632"/>
        <end position="656"/>
    </location>
</feature>
<dbReference type="Pfam" id="PF00122">
    <property type="entry name" value="E1-E2_ATPase"/>
    <property type="match status" value="1"/>
</dbReference>
<keyword evidence="3" id="KW-1278">Translocase</keyword>
<feature type="transmembrane region" description="Helical" evidence="6">
    <location>
        <begin position="563"/>
        <end position="585"/>
    </location>
</feature>
<dbReference type="Gene3D" id="3.40.50.1000">
    <property type="entry name" value="HAD superfamily/HAD-like"/>
    <property type="match status" value="1"/>
</dbReference>
<dbReference type="InterPro" id="IPR044492">
    <property type="entry name" value="P_typ_ATPase_HD_dom"/>
</dbReference>
<dbReference type="Gramene" id="ABP00741">
    <property type="protein sequence ID" value="ABP00741"/>
    <property type="gene ID" value="OSTLU_42210"/>
</dbReference>
<accession>A4SAE9</accession>
<evidence type="ECO:0000256" key="5">
    <source>
        <dbReference type="ARBA" id="ARBA00023136"/>
    </source>
</evidence>
<dbReference type="SUPFAM" id="SSF56784">
    <property type="entry name" value="HAD-like"/>
    <property type="match status" value="1"/>
</dbReference>
<evidence type="ECO:0000256" key="4">
    <source>
        <dbReference type="ARBA" id="ARBA00022989"/>
    </source>
</evidence>
<keyword evidence="4 6" id="KW-1133">Transmembrane helix</keyword>
<evidence type="ECO:0000313" key="9">
    <source>
        <dbReference type="Proteomes" id="UP000001568"/>
    </source>
</evidence>
<feature type="transmembrane region" description="Helical" evidence="6">
    <location>
        <begin position="597"/>
        <end position="620"/>
    </location>
</feature>
<dbReference type="InterPro" id="IPR001757">
    <property type="entry name" value="P_typ_ATPase"/>
</dbReference>
<evidence type="ECO:0000259" key="7">
    <source>
        <dbReference type="Pfam" id="PF00122"/>
    </source>
</evidence>
<dbReference type="HOGENOM" id="CLU_002360_6_4_1"/>
<dbReference type="PRINTS" id="PR00119">
    <property type="entry name" value="CATATPASE"/>
</dbReference>
<keyword evidence="9" id="KW-1185">Reference proteome</keyword>
<evidence type="ECO:0000313" key="8">
    <source>
        <dbReference type="EMBL" id="ABP00741.1"/>
    </source>
</evidence>
<dbReference type="InterPro" id="IPR008250">
    <property type="entry name" value="ATPase_P-typ_transduc_dom_A_sf"/>
</dbReference>
<sequence>MILLGLVFGNAWVSHVEREDAVRASRELAELVDARATVTRSGTSRVVDARFLVPGDIVTLTPGCAVPADCVSCGPQTLVLDNSLITGDRHTVDVAKGEPLFTRGVVKRGSARAMVVRTGKHTFAGRAARVMRARDSSRKEMSAFDANVSIVTRSFAVVGCASSLSVFLYLIVGGKDFFRSLSFAVILLIISTPLAIRTIVHTTTSLGVRALAKKSCIVARARVIEDLALMNVLCVDKTGTLTKDAAKLSSIVPTVPLLEGVSENDVMTAAAMGTRWKEPPTNAVDAMILDAFDVARHLEGKFELVEHRPFDVSAKRKFSESIIRRANDGSTFRVMKGPIDVALEKCVNRESAQAIVDDALEQLQSRAAAGVISRALLVACSKTHDDSYVGLGLIMYDDVRRKDAHEMLHAMQSLGVDVKIVTSDVARVARVACDKIGFDLSENSDGIIHTPSDVPYVPLRASVLSPAHCDKLDRMKAYAEMLPEDKHALVKAHRAKGDIVGLVSDGASDSAALQLAHVGVSMNNASDAARCASDIILAAPSLAALAHAVLSARVMFARVREYIVFRATCTAHVLGFFVFGALVVSPKSFDVSAPDTFTLPVIALCVNAALNDVVVIGTAYDHTSPSRLPERWNLLPHVFVSAASGFTACFTTLALLRVALSARLPYGEVQTCVFLKLTLTDAMTVFSARAHKSFLERRPGGLVLAAFATSLTMSCLLSANWPF</sequence>
<dbReference type="GO" id="GO:0016887">
    <property type="term" value="F:ATP hydrolysis activity"/>
    <property type="evidence" value="ECO:0007669"/>
    <property type="project" value="InterPro"/>
</dbReference>
<dbReference type="NCBIfam" id="TIGR01494">
    <property type="entry name" value="ATPase_P-type"/>
    <property type="match status" value="1"/>
</dbReference>
<keyword evidence="5 6" id="KW-0472">Membrane</keyword>
<dbReference type="PROSITE" id="PS00154">
    <property type="entry name" value="ATPASE_E1_E2"/>
    <property type="match status" value="1"/>
</dbReference>
<dbReference type="GeneID" id="5006432"/>
<dbReference type="InterPro" id="IPR036412">
    <property type="entry name" value="HAD-like_sf"/>
</dbReference>
<dbReference type="InterPro" id="IPR018303">
    <property type="entry name" value="ATPase_P-typ_P_site"/>
</dbReference>
<dbReference type="InterPro" id="IPR023299">
    <property type="entry name" value="ATPase_P-typ_cyto_dom_N"/>
</dbReference>
<dbReference type="SFLD" id="SFLDS00003">
    <property type="entry name" value="Haloacid_Dehalogenase"/>
    <property type="match status" value="1"/>
</dbReference>
<feature type="transmembrane region" description="Helical" evidence="6">
    <location>
        <begin position="700"/>
        <end position="721"/>
    </location>
</feature>
<dbReference type="GO" id="GO:0005524">
    <property type="term" value="F:ATP binding"/>
    <property type="evidence" value="ECO:0007669"/>
    <property type="project" value="InterPro"/>
</dbReference>
<feature type="transmembrane region" description="Helical" evidence="6">
    <location>
        <begin position="150"/>
        <end position="170"/>
    </location>
</feature>
<dbReference type="RefSeq" id="XP_001422424.1">
    <property type="nucleotide sequence ID" value="XM_001422387.1"/>
</dbReference>
<dbReference type="eggNOG" id="KOG0205">
    <property type="taxonomic scope" value="Eukaryota"/>
</dbReference>
<dbReference type="GO" id="GO:0016020">
    <property type="term" value="C:membrane"/>
    <property type="evidence" value="ECO:0007669"/>
    <property type="project" value="UniProtKB-SubCell"/>
</dbReference>